<protein>
    <submittedName>
        <fullName evidence="4">Uncharacterized protein</fullName>
    </submittedName>
</protein>
<dbReference type="SUPFAM" id="SSF57863">
    <property type="entry name" value="ArfGap/RecO-like zinc finger"/>
    <property type="match status" value="1"/>
</dbReference>
<dbReference type="WBParaSite" id="jg8600">
    <property type="protein sequence ID" value="jg8600"/>
    <property type="gene ID" value="jg8600"/>
</dbReference>
<reference evidence="4" key="1">
    <citation type="submission" date="2022-11" db="UniProtKB">
        <authorList>
            <consortium name="WormBaseParasite"/>
        </authorList>
    </citation>
    <scope>IDENTIFICATION</scope>
</reference>
<accession>A0A915EN60</accession>
<evidence type="ECO:0000256" key="1">
    <source>
        <dbReference type="ARBA" id="ARBA00022723"/>
    </source>
</evidence>
<dbReference type="GO" id="GO:0048205">
    <property type="term" value="P:COPI coating of Golgi vesicle"/>
    <property type="evidence" value="ECO:0007669"/>
    <property type="project" value="TreeGrafter"/>
</dbReference>
<keyword evidence="1" id="KW-0479">Metal-binding</keyword>
<dbReference type="InterPro" id="IPR038508">
    <property type="entry name" value="ArfGAP_dom_sf"/>
</dbReference>
<name>A0A915EN60_9BILA</name>
<keyword evidence="3" id="KW-1185">Reference proteome</keyword>
<dbReference type="GO" id="GO:0046872">
    <property type="term" value="F:metal ion binding"/>
    <property type="evidence" value="ECO:0007669"/>
    <property type="project" value="UniProtKB-KW"/>
</dbReference>
<dbReference type="Proteomes" id="UP000887574">
    <property type="component" value="Unplaced"/>
</dbReference>
<sequence>MASNGPPSDDISVIFQKLYELQANKSCFECGARNPTWYFLLSTALQNTGIWDSSFFRALDNTGHQMDLETNRSMQVGGNANAKKFFEKHRCNLDFREKYNRKDEQEARSTLWRIRLLLFFVGLGAMQGIVERFVGGHISRDFRGSGSRTFES</sequence>
<dbReference type="Gene3D" id="1.10.220.150">
    <property type="entry name" value="Arf GTPase activating protein"/>
    <property type="match status" value="1"/>
</dbReference>
<dbReference type="GO" id="GO:0000139">
    <property type="term" value="C:Golgi membrane"/>
    <property type="evidence" value="ECO:0007669"/>
    <property type="project" value="GOC"/>
</dbReference>
<evidence type="ECO:0000313" key="3">
    <source>
        <dbReference type="Proteomes" id="UP000887574"/>
    </source>
</evidence>
<evidence type="ECO:0000313" key="4">
    <source>
        <dbReference type="WBParaSite" id="jg8600"/>
    </source>
</evidence>
<proteinExistence type="predicted"/>
<dbReference type="AlphaFoldDB" id="A0A915EN60"/>
<evidence type="ECO:0000256" key="2">
    <source>
        <dbReference type="ARBA" id="ARBA00022833"/>
    </source>
</evidence>
<organism evidence="3 4">
    <name type="scientific">Ditylenchus dipsaci</name>
    <dbReference type="NCBI Taxonomy" id="166011"/>
    <lineage>
        <taxon>Eukaryota</taxon>
        <taxon>Metazoa</taxon>
        <taxon>Ecdysozoa</taxon>
        <taxon>Nematoda</taxon>
        <taxon>Chromadorea</taxon>
        <taxon>Rhabditida</taxon>
        <taxon>Tylenchina</taxon>
        <taxon>Tylenchomorpha</taxon>
        <taxon>Sphaerularioidea</taxon>
        <taxon>Anguinidae</taxon>
        <taxon>Anguininae</taxon>
        <taxon>Ditylenchus</taxon>
    </lineage>
</organism>
<dbReference type="PANTHER" id="PTHR45686:SF4">
    <property type="entry name" value="ADP-RIBOSYLATION FACTOR GTPASE ACTIVATING PROTEIN 3, ISOFORM H"/>
    <property type="match status" value="1"/>
</dbReference>
<keyword evidence="2" id="KW-0862">Zinc</keyword>
<dbReference type="PANTHER" id="PTHR45686">
    <property type="entry name" value="ADP-RIBOSYLATION FACTOR GTPASE ACTIVATING PROTEIN 3, ISOFORM H-RELATED"/>
    <property type="match status" value="1"/>
</dbReference>
<dbReference type="InterPro" id="IPR037278">
    <property type="entry name" value="ARFGAP/RecO"/>
</dbReference>